<feature type="region of interest" description="Disordered" evidence="1">
    <location>
        <begin position="1"/>
        <end position="61"/>
    </location>
</feature>
<evidence type="ECO:0000256" key="1">
    <source>
        <dbReference type="SAM" id="MobiDB-lite"/>
    </source>
</evidence>
<evidence type="ECO:0000313" key="3">
    <source>
        <dbReference type="Proteomes" id="UP001066276"/>
    </source>
</evidence>
<reference evidence="2" key="1">
    <citation type="journal article" date="2022" name="bioRxiv">
        <title>Sequencing and chromosome-scale assembly of the giantPleurodeles waltlgenome.</title>
        <authorList>
            <person name="Brown T."/>
            <person name="Elewa A."/>
            <person name="Iarovenko S."/>
            <person name="Subramanian E."/>
            <person name="Araus A.J."/>
            <person name="Petzold A."/>
            <person name="Susuki M."/>
            <person name="Suzuki K.-i.T."/>
            <person name="Hayashi T."/>
            <person name="Toyoda A."/>
            <person name="Oliveira C."/>
            <person name="Osipova E."/>
            <person name="Leigh N.D."/>
            <person name="Simon A."/>
            <person name="Yun M.H."/>
        </authorList>
    </citation>
    <scope>NUCLEOTIDE SEQUENCE</scope>
    <source>
        <strain evidence="2">20211129_DDA</strain>
        <tissue evidence="2">Liver</tissue>
    </source>
</reference>
<gene>
    <name evidence="2" type="ORF">NDU88_001373</name>
</gene>
<evidence type="ECO:0000313" key="2">
    <source>
        <dbReference type="EMBL" id="KAJ1205954.1"/>
    </source>
</evidence>
<dbReference type="AlphaFoldDB" id="A0AAV7VWA3"/>
<name>A0AAV7VWA3_PLEWA</name>
<proteinExistence type="predicted"/>
<comment type="caution">
    <text evidence="2">The sequence shown here is derived from an EMBL/GenBank/DDBJ whole genome shotgun (WGS) entry which is preliminary data.</text>
</comment>
<dbReference type="EMBL" id="JANPWB010000002">
    <property type="protein sequence ID" value="KAJ1205954.1"/>
    <property type="molecule type" value="Genomic_DNA"/>
</dbReference>
<organism evidence="2 3">
    <name type="scientific">Pleurodeles waltl</name>
    <name type="common">Iberian ribbed newt</name>
    <dbReference type="NCBI Taxonomy" id="8319"/>
    <lineage>
        <taxon>Eukaryota</taxon>
        <taxon>Metazoa</taxon>
        <taxon>Chordata</taxon>
        <taxon>Craniata</taxon>
        <taxon>Vertebrata</taxon>
        <taxon>Euteleostomi</taxon>
        <taxon>Amphibia</taxon>
        <taxon>Batrachia</taxon>
        <taxon>Caudata</taxon>
        <taxon>Salamandroidea</taxon>
        <taxon>Salamandridae</taxon>
        <taxon>Pleurodelinae</taxon>
        <taxon>Pleurodeles</taxon>
    </lineage>
</organism>
<accession>A0AAV7VWA3</accession>
<keyword evidence="3" id="KW-1185">Reference proteome</keyword>
<sequence>MKRRSSLVTPVEVWAPSGDRSEETVACGANNPTSREWPGEFVDSGHRRSREIPTTSRSDDLEDLGLTIYEETLDYEDDQEIVEGEICDDGEQMVGKAIQQVKGGRSNKDRGFGGFFSGFDNQDCPVRS</sequence>
<protein>
    <submittedName>
        <fullName evidence="2">Uncharacterized protein</fullName>
    </submittedName>
</protein>
<feature type="region of interest" description="Disordered" evidence="1">
    <location>
        <begin position="100"/>
        <end position="128"/>
    </location>
</feature>
<dbReference type="Proteomes" id="UP001066276">
    <property type="component" value="Chromosome 1_2"/>
</dbReference>